<feature type="binding site" evidence="5">
    <location>
        <position position="74"/>
    </location>
    <ligand>
        <name>dimethylallyl diphosphate</name>
        <dbReference type="ChEBI" id="CHEBI:57623"/>
    </ligand>
</feature>
<dbReference type="GO" id="GO:0019288">
    <property type="term" value="P:isopentenyl diphosphate biosynthetic process, methylerythritol 4-phosphate pathway"/>
    <property type="evidence" value="ECO:0007669"/>
    <property type="project" value="UniProtKB-UniRule"/>
</dbReference>
<evidence type="ECO:0000256" key="3">
    <source>
        <dbReference type="ARBA" id="ARBA00023004"/>
    </source>
</evidence>
<dbReference type="GO" id="GO:0046872">
    <property type="term" value="F:metal ion binding"/>
    <property type="evidence" value="ECO:0007669"/>
    <property type="project" value="UniProtKB-KW"/>
</dbReference>
<comment type="catalytic activity">
    <reaction evidence="5">
        <text>dimethylallyl diphosphate + 2 oxidized [2Fe-2S]-[ferredoxin] + H2O = (2E)-4-hydroxy-3-methylbut-2-enyl diphosphate + 2 reduced [2Fe-2S]-[ferredoxin] + 2 H(+)</text>
        <dbReference type="Rhea" id="RHEA:24825"/>
        <dbReference type="Rhea" id="RHEA-COMP:10000"/>
        <dbReference type="Rhea" id="RHEA-COMP:10001"/>
        <dbReference type="ChEBI" id="CHEBI:15377"/>
        <dbReference type="ChEBI" id="CHEBI:15378"/>
        <dbReference type="ChEBI" id="CHEBI:33737"/>
        <dbReference type="ChEBI" id="CHEBI:33738"/>
        <dbReference type="ChEBI" id="CHEBI:57623"/>
        <dbReference type="ChEBI" id="CHEBI:128753"/>
        <dbReference type="EC" id="1.17.7.4"/>
    </reaction>
</comment>
<feature type="binding site" evidence="5">
    <location>
        <position position="124"/>
    </location>
    <ligand>
        <name>isopentenyl diphosphate</name>
        <dbReference type="ChEBI" id="CHEBI:128769"/>
    </ligand>
</feature>
<organism evidence="6">
    <name type="scientific">candidate division WOR-3 bacterium</name>
    <dbReference type="NCBI Taxonomy" id="2052148"/>
    <lineage>
        <taxon>Bacteria</taxon>
        <taxon>Bacteria division WOR-3</taxon>
    </lineage>
</organism>
<dbReference type="EMBL" id="DQWE01000410">
    <property type="protein sequence ID" value="HDI83890.1"/>
    <property type="molecule type" value="Genomic_DNA"/>
</dbReference>
<dbReference type="EC" id="1.17.7.4" evidence="5"/>
<evidence type="ECO:0000313" key="6">
    <source>
        <dbReference type="EMBL" id="HDI83890.1"/>
    </source>
</evidence>
<feature type="binding site" evidence="5">
    <location>
        <position position="124"/>
    </location>
    <ligand>
        <name>dimethylallyl diphosphate</name>
        <dbReference type="ChEBI" id="CHEBI:57623"/>
    </ligand>
</feature>
<feature type="binding site" evidence="5">
    <location>
        <position position="259"/>
    </location>
    <ligand>
        <name>dimethylallyl diphosphate</name>
        <dbReference type="ChEBI" id="CHEBI:57623"/>
    </ligand>
</feature>
<name>A0A7C0ZAX1_UNCW3</name>
<comment type="similarity">
    <text evidence="5">Belongs to the IspH family.</text>
</comment>
<dbReference type="CDD" id="cd13944">
    <property type="entry name" value="lytB_ispH"/>
    <property type="match status" value="1"/>
</dbReference>
<accession>A0A7C0ZAX1</accession>
<evidence type="ECO:0000256" key="2">
    <source>
        <dbReference type="ARBA" id="ARBA00022723"/>
    </source>
</evidence>
<proteinExistence type="inferred from homology"/>
<feature type="binding site" evidence="5">
    <location>
        <position position="41"/>
    </location>
    <ligand>
        <name>isopentenyl diphosphate</name>
        <dbReference type="ChEBI" id="CHEBI:128769"/>
    </ligand>
</feature>
<dbReference type="GO" id="GO:0016114">
    <property type="term" value="P:terpenoid biosynthetic process"/>
    <property type="evidence" value="ECO:0007669"/>
    <property type="project" value="UniProtKB-UniRule"/>
</dbReference>
<keyword evidence="3 5" id="KW-0408">Iron</keyword>
<dbReference type="GO" id="GO:0050992">
    <property type="term" value="P:dimethylallyl diphosphate biosynthetic process"/>
    <property type="evidence" value="ECO:0007669"/>
    <property type="project" value="UniProtKB-UniRule"/>
</dbReference>
<dbReference type="HAMAP" id="MF_00191">
    <property type="entry name" value="IspH"/>
    <property type="match status" value="1"/>
</dbReference>
<keyword evidence="5" id="KW-0414">Isoprene biosynthesis</keyword>
<keyword evidence="1 5" id="KW-0004">4Fe-4S</keyword>
<feature type="binding site" evidence="5">
    <location>
        <position position="215"/>
    </location>
    <ligand>
        <name>isopentenyl diphosphate</name>
        <dbReference type="ChEBI" id="CHEBI:128769"/>
    </ligand>
</feature>
<dbReference type="Proteomes" id="UP000885847">
    <property type="component" value="Unassembled WGS sequence"/>
</dbReference>
<comment type="pathway">
    <text evidence="5">Isoprenoid biosynthesis; dimethylallyl diphosphate biosynthesis; dimethylallyl diphosphate from (2E)-4-hydroxy-3-methylbutenyl diphosphate: step 1/1.</text>
</comment>
<comment type="cofactor">
    <cofactor evidence="5">
        <name>[4Fe-4S] cluster</name>
        <dbReference type="ChEBI" id="CHEBI:49883"/>
    </cofactor>
    <text evidence="5">Binds 1 [4Fe-4S] cluster per subunit.</text>
</comment>
<evidence type="ECO:0000256" key="1">
    <source>
        <dbReference type="ARBA" id="ARBA00022485"/>
    </source>
</evidence>
<dbReference type="PANTHER" id="PTHR30426:SF0">
    <property type="entry name" value="4-HYDROXY-3-METHYLBUT-2-ENYL DIPHOSPHATE REDUCTASE"/>
    <property type="match status" value="1"/>
</dbReference>
<comment type="caution">
    <text evidence="5">Lacks conserved residue(s) required for the propagation of feature annotation.</text>
</comment>
<dbReference type="Gene3D" id="3.40.50.11270">
    <property type="match status" value="1"/>
</dbReference>
<dbReference type="GO" id="GO:0051539">
    <property type="term" value="F:4 iron, 4 sulfur cluster binding"/>
    <property type="evidence" value="ECO:0007669"/>
    <property type="project" value="UniProtKB-UniRule"/>
</dbReference>
<dbReference type="AlphaFoldDB" id="A0A7C0ZAX1"/>
<dbReference type="UniPathway" id="UPA00059">
    <property type="reaction ID" value="UER00105"/>
</dbReference>
<dbReference type="UniPathway" id="UPA00056">
    <property type="reaction ID" value="UER00097"/>
</dbReference>
<dbReference type="InterPro" id="IPR003451">
    <property type="entry name" value="LytB/IspH"/>
</dbReference>
<feature type="binding site" evidence="5">
    <location>
        <position position="124"/>
    </location>
    <ligand>
        <name>(2E)-4-hydroxy-3-methylbut-2-enyl diphosphate</name>
        <dbReference type="ChEBI" id="CHEBI:128753"/>
    </ligand>
</feature>
<feature type="binding site" evidence="5">
    <location>
        <position position="41"/>
    </location>
    <ligand>
        <name>(2E)-4-hydroxy-3-methylbut-2-enyl diphosphate</name>
        <dbReference type="ChEBI" id="CHEBI:128753"/>
    </ligand>
</feature>
<feature type="binding site" evidence="5">
    <location>
        <position position="259"/>
    </location>
    <ligand>
        <name>isopentenyl diphosphate</name>
        <dbReference type="ChEBI" id="CHEBI:128769"/>
    </ligand>
</feature>
<feature type="binding site" evidence="5">
    <location>
        <position position="187"/>
    </location>
    <ligand>
        <name>[4Fe-4S] cluster</name>
        <dbReference type="ChEBI" id="CHEBI:49883"/>
    </ligand>
</feature>
<feature type="binding site" evidence="5">
    <location>
        <position position="217"/>
    </location>
    <ligand>
        <name>(2E)-4-hydroxy-3-methylbut-2-enyl diphosphate</name>
        <dbReference type="ChEBI" id="CHEBI:128753"/>
    </ligand>
</feature>
<comment type="caution">
    <text evidence="6">The sequence shown here is derived from an EMBL/GenBank/DDBJ whole genome shotgun (WGS) entry which is preliminary data.</text>
</comment>
<dbReference type="NCBIfam" id="TIGR00216">
    <property type="entry name" value="ispH_lytB"/>
    <property type="match status" value="1"/>
</dbReference>
<dbReference type="Gene3D" id="3.40.1010.20">
    <property type="entry name" value="4-hydroxy-3-methylbut-2-enyl diphosphate reductase, catalytic domain"/>
    <property type="match status" value="2"/>
</dbReference>
<feature type="binding site" evidence="5">
    <location>
        <position position="217"/>
    </location>
    <ligand>
        <name>isopentenyl diphosphate</name>
        <dbReference type="ChEBI" id="CHEBI:128769"/>
    </ligand>
</feature>
<feature type="binding site" evidence="5">
    <location>
        <position position="215"/>
    </location>
    <ligand>
        <name>dimethylallyl diphosphate</name>
        <dbReference type="ChEBI" id="CHEBI:57623"/>
    </ligand>
</feature>
<comment type="function">
    <text evidence="5">Catalyzes the conversion of 1-hydroxy-2-methyl-2-(E)-butenyl 4-diphosphate (HMBPP) into a mixture of isopentenyl diphosphate (IPP) and dimethylallyl diphosphate (DMAPP). Acts in the terminal step of the DOXP/MEP pathway for isoprenoid precursor biosynthesis.</text>
</comment>
<evidence type="ECO:0000256" key="5">
    <source>
        <dbReference type="HAMAP-Rule" id="MF_00191"/>
    </source>
</evidence>
<feature type="binding site" evidence="5">
    <location>
        <position position="41"/>
    </location>
    <ligand>
        <name>dimethylallyl diphosphate</name>
        <dbReference type="ChEBI" id="CHEBI:57623"/>
    </ligand>
</feature>
<keyword evidence="5 6" id="KW-0560">Oxidoreductase</keyword>
<dbReference type="PANTHER" id="PTHR30426">
    <property type="entry name" value="4-HYDROXY-3-METHYLBUT-2-ENYL DIPHOSPHATE REDUCTASE"/>
    <property type="match status" value="1"/>
</dbReference>
<dbReference type="GO" id="GO:0051745">
    <property type="term" value="F:4-hydroxy-3-methylbut-2-enyl diphosphate reductase activity"/>
    <property type="evidence" value="ECO:0007669"/>
    <property type="project" value="UniProtKB-UniRule"/>
</dbReference>
<keyword evidence="4 5" id="KW-0411">Iron-sulfur</keyword>
<protein>
    <recommendedName>
        <fullName evidence="5">4-hydroxy-3-methylbut-2-enyl diphosphate reductase</fullName>
        <shortName evidence="5">HMBPP reductase</shortName>
        <ecNumber evidence="5">1.17.7.4</ecNumber>
    </recommendedName>
</protein>
<evidence type="ECO:0000256" key="4">
    <source>
        <dbReference type="ARBA" id="ARBA00023014"/>
    </source>
</evidence>
<feature type="binding site" evidence="5">
    <location>
        <position position="96"/>
    </location>
    <ligand>
        <name>[4Fe-4S] cluster</name>
        <dbReference type="ChEBI" id="CHEBI:49883"/>
    </ligand>
</feature>
<feature type="binding site" evidence="5">
    <location>
        <position position="74"/>
    </location>
    <ligand>
        <name>(2E)-4-hydroxy-3-methylbut-2-enyl diphosphate</name>
        <dbReference type="ChEBI" id="CHEBI:128753"/>
    </ligand>
</feature>
<feature type="binding site" evidence="5">
    <location>
        <position position="74"/>
    </location>
    <ligand>
        <name>isopentenyl diphosphate</name>
        <dbReference type="ChEBI" id="CHEBI:128769"/>
    </ligand>
</feature>
<dbReference type="NCBIfam" id="NF002187">
    <property type="entry name" value="PRK01045.1-1"/>
    <property type="match status" value="1"/>
</dbReference>
<sequence>MEVIIAEKAGFCFGVMRALDIISKVRKSTNLPIYTLGPIIHNPQVVEKLKKDGIIPIDSLDDVEGKGYLVIRSHGVPPEVIEEAERKGFQLIDATCPYVKRVQEYAKMLVNEGYRVVIVGEENHPEVKGILGHTGGRAEIYTGDMDVKPREKIGVVAQTTQSFTNLKEAIDYLLGRAGELRVFNTICSATHERQEAAKELAQKVDVMIVIGGKNSANTTRLARISKSICPRTYHIETAEEIQPEWFEAANKVGITAGASTPDWIIDAVYQKIIGLQEVR</sequence>
<gene>
    <name evidence="5 6" type="primary">ispH</name>
    <name evidence="6" type="ORF">ENF18_08900</name>
</gene>
<feature type="binding site" evidence="5">
    <location>
        <position position="217"/>
    </location>
    <ligand>
        <name>dimethylallyl diphosphate</name>
        <dbReference type="ChEBI" id="CHEBI:57623"/>
    </ligand>
</feature>
<keyword evidence="2 5" id="KW-0479">Metal-binding</keyword>
<feature type="binding site" evidence="5">
    <location>
        <position position="12"/>
    </location>
    <ligand>
        <name>[4Fe-4S] cluster</name>
        <dbReference type="ChEBI" id="CHEBI:49883"/>
    </ligand>
</feature>
<feature type="binding site" evidence="5">
    <location>
        <position position="259"/>
    </location>
    <ligand>
        <name>(2E)-4-hydroxy-3-methylbut-2-enyl diphosphate</name>
        <dbReference type="ChEBI" id="CHEBI:128753"/>
    </ligand>
</feature>
<reference evidence="6" key="1">
    <citation type="journal article" date="2020" name="mSystems">
        <title>Genome- and Community-Level Interaction Insights into Carbon Utilization and Element Cycling Functions of Hydrothermarchaeota in Hydrothermal Sediment.</title>
        <authorList>
            <person name="Zhou Z."/>
            <person name="Liu Y."/>
            <person name="Xu W."/>
            <person name="Pan J."/>
            <person name="Luo Z.H."/>
            <person name="Li M."/>
        </authorList>
    </citation>
    <scope>NUCLEOTIDE SEQUENCE [LARGE SCALE GENOMIC DNA]</scope>
    <source>
        <strain evidence="6">HyVt-102</strain>
    </source>
</reference>
<dbReference type="Pfam" id="PF02401">
    <property type="entry name" value="LYTB"/>
    <property type="match status" value="1"/>
</dbReference>
<feature type="binding site" evidence="5">
    <location>
        <position position="159"/>
    </location>
    <ligand>
        <name>(2E)-4-hydroxy-3-methylbut-2-enyl diphosphate</name>
        <dbReference type="ChEBI" id="CHEBI:128753"/>
    </ligand>
</feature>
<comment type="pathway">
    <text evidence="5">Isoprenoid biosynthesis; isopentenyl diphosphate biosynthesis via DXP pathway; isopentenyl diphosphate from 1-deoxy-D-xylulose 5-phosphate: step 6/6.</text>
</comment>
<feature type="active site" description="Proton donor" evidence="5">
    <location>
        <position position="126"/>
    </location>
</feature>
<feature type="binding site" evidence="5">
    <location>
        <position position="215"/>
    </location>
    <ligand>
        <name>(2E)-4-hydroxy-3-methylbut-2-enyl diphosphate</name>
        <dbReference type="ChEBI" id="CHEBI:128753"/>
    </ligand>
</feature>
<comment type="catalytic activity">
    <reaction evidence="5">
        <text>isopentenyl diphosphate + 2 oxidized [2Fe-2S]-[ferredoxin] + H2O = (2E)-4-hydroxy-3-methylbut-2-enyl diphosphate + 2 reduced [2Fe-2S]-[ferredoxin] + 2 H(+)</text>
        <dbReference type="Rhea" id="RHEA:24488"/>
        <dbReference type="Rhea" id="RHEA-COMP:10000"/>
        <dbReference type="Rhea" id="RHEA-COMP:10001"/>
        <dbReference type="ChEBI" id="CHEBI:15377"/>
        <dbReference type="ChEBI" id="CHEBI:15378"/>
        <dbReference type="ChEBI" id="CHEBI:33737"/>
        <dbReference type="ChEBI" id="CHEBI:33738"/>
        <dbReference type="ChEBI" id="CHEBI:128753"/>
        <dbReference type="ChEBI" id="CHEBI:128769"/>
        <dbReference type="EC" id="1.17.7.4"/>
    </reaction>
</comment>